<name>A0A4Y2FKX2_ARAVE</name>
<dbReference type="Proteomes" id="UP000499080">
    <property type="component" value="Unassembled WGS sequence"/>
</dbReference>
<proteinExistence type="predicted"/>
<dbReference type="EMBL" id="BGPR01000987">
    <property type="protein sequence ID" value="GBM42130.1"/>
    <property type="molecule type" value="Genomic_DNA"/>
</dbReference>
<sequence>MSPLKNSDAEFQKYFEFKLAPFPLSLFDEGGLRKTRNPLDCDWKENKHGLFSVISHKEPDPPALLSVTSCKCAKGCNLTCTCRKSDIKCTKICYHCKGKGCINSPEDNVITNSANQEAKIDVRMEEIISDVDLEEECQTLQVEESDSQQTDINDYDSQSTSKKFKLI</sequence>
<organism evidence="2 3">
    <name type="scientific">Araneus ventricosus</name>
    <name type="common">Orbweaver spider</name>
    <name type="synonym">Epeira ventricosa</name>
    <dbReference type="NCBI Taxonomy" id="182803"/>
    <lineage>
        <taxon>Eukaryota</taxon>
        <taxon>Metazoa</taxon>
        <taxon>Ecdysozoa</taxon>
        <taxon>Arthropoda</taxon>
        <taxon>Chelicerata</taxon>
        <taxon>Arachnida</taxon>
        <taxon>Araneae</taxon>
        <taxon>Araneomorphae</taxon>
        <taxon>Entelegynae</taxon>
        <taxon>Araneoidea</taxon>
        <taxon>Araneidae</taxon>
        <taxon>Araneus</taxon>
    </lineage>
</organism>
<evidence type="ECO:0008006" key="4">
    <source>
        <dbReference type="Google" id="ProtNLM"/>
    </source>
</evidence>
<protein>
    <recommendedName>
        <fullName evidence="4">Tesmin/TSO1-like CXC domain-containing protein</fullName>
    </recommendedName>
</protein>
<evidence type="ECO:0000256" key="1">
    <source>
        <dbReference type="SAM" id="MobiDB-lite"/>
    </source>
</evidence>
<feature type="compositionally biased region" description="Polar residues" evidence="1">
    <location>
        <begin position="143"/>
        <end position="161"/>
    </location>
</feature>
<keyword evidence="3" id="KW-1185">Reference proteome</keyword>
<reference evidence="2 3" key="1">
    <citation type="journal article" date="2019" name="Sci. Rep.">
        <title>Orb-weaving spider Araneus ventricosus genome elucidates the spidroin gene catalogue.</title>
        <authorList>
            <person name="Kono N."/>
            <person name="Nakamura H."/>
            <person name="Ohtoshi R."/>
            <person name="Moran D.A.P."/>
            <person name="Shinohara A."/>
            <person name="Yoshida Y."/>
            <person name="Fujiwara M."/>
            <person name="Mori M."/>
            <person name="Tomita M."/>
            <person name="Arakawa K."/>
        </authorList>
    </citation>
    <scope>NUCLEOTIDE SEQUENCE [LARGE SCALE GENOMIC DNA]</scope>
</reference>
<gene>
    <name evidence="2" type="ORF">AVEN_99053_1</name>
</gene>
<evidence type="ECO:0000313" key="2">
    <source>
        <dbReference type="EMBL" id="GBM42130.1"/>
    </source>
</evidence>
<accession>A0A4Y2FKX2</accession>
<dbReference type="AlphaFoldDB" id="A0A4Y2FKX2"/>
<evidence type="ECO:0000313" key="3">
    <source>
        <dbReference type="Proteomes" id="UP000499080"/>
    </source>
</evidence>
<comment type="caution">
    <text evidence="2">The sequence shown here is derived from an EMBL/GenBank/DDBJ whole genome shotgun (WGS) entry which is preliminary data.</text>
</comment>
<feature type="region of interest" description="Disordered" evidence="1">
    <location>
        <begin position="143"/>
        <end position="167"/>
    </location>
</feature>